<evidence type="ECO:0000313" key="1">
    <source>
        <dbReference type="EMBL" id="KAJ1359363.1"/>
    </source>
</evidence>
<accession>A0AAD5MME4</accession>
<dbReference type="Proteomes" id="UP001196413">
    <property type="component" value="Unassembled WGS sequence"/>
</dbReference>
<dbReference type="EMBL" id="JAHQIW010003600">
    <property type="protein sequence ID" value="KAJ1359363.1"/>
    <property type="molecule type" value="Genomic_DNA"/>
</dbReference>
<dbReference type="AlphaFoldDB" id="A0AAD5MME4"/>
<proteinExistence type="predicted"/>
<name>A0AAD5MME4_PARTN</name>
<comment type="caution">
    <text evidence="1">The sequence shown here is derived from an EMBL/GenBank/DDBJ whole genome shotgun (WGS) entry which is preliminary data.</text>
</comment>
<reference evidence="1" key="1">
    <citation type="submission" date="2021-06" db="EMBL/GenBank/DDBJ databases">
        <title>Parelaphostrongylus tenuis whole genome reference sequence.</title>
        <authorList>
            <person name="Garwood T.J."/>
            <person name="Larsen P.A."/>
            <person name="Fountain-Jones N.M."/>
            <person name="Garbe J.R."/>
            <person name="Macchietto M.G."/>
            <person name="Kania S.A."/>
            <person name="Gerhold R.W."/>
            <person name="Richards J.E."/>
            <person name="Wolf T.M."/>
        </authorList>
    </citation>
    <scope>NUCLEOTIDE SEQUENCE</scope>
    <source>
        <strain evidence="1">MNPRO001-30</strain>
        <tissue evidence="1">Meninges</tissue>
    </source>
</reference>
<sequence length="147" mass="16405">MAASCFMRFLMEVRSIPRLMVSCSRDDESLLHHCRQHGDGNMHLQTARGNQQMCSMPMVGEVTVTNVPNKHLTISGSFSVWTALFLDKFTLEKKKICVNQKHHHGELVESDVESVVTPKLCECVIGSNWIGHFSRHGPLSAGTEIGL</sequence>
<protein>
    <submittedName>
        <fullName evidence="1">Uncharacterized protein</fullName>
    </submittedName>
</protein>
<keyword evidence="2" id="KW-1185">Reference proteome</keyword>
<evidence type="ECO:0000313" key="2">
    <source>
        <dbReference type="Proteomes" id="UP001196413"/>
    </source>
</evidence>
<organism evidence="1 2">
    <name type="scientific">Parelaphostrongylus tenuis</name>
    <name type="common">Meningeal worm</name>
    <dbReference type="NCBI Taxonomy" id="148309"/>
    <lineage>
        <taxon>Eukaryota</taxon>
        <taxon>Metazoa</taxon>
        <taxon>Ecdysozoa</taxon>
        <taxon>Nematoda</taxon>
        <taxon>Chromadorea</taxon>
        <taxon>Rhabditida</taxon>
        <taxon>Rhabditina</taxon>
        <taxon>Rhabditomorpha</taxon>
        <taxon>Strongyloidea</taxon>
        <taxon>Metastrongylidae</taxon>
        <taxon>Parelaphostrongylus</taxon>
    </lineage>
</organism>
<gene>
    <name evidence="1" type="ORF">KIN20_018070</name>
</gene>